<organism evidence="1 2">
    <name type="scientific">Desmospora profundinema</name>
    <dbReference type="NCBI Taxonomy" id="1571184"/>
    <lineage>
        <taxon>Bacteria</taxon>
        <taxon>Bacillati</taxon>
        <taxon>Bacillota</taxon>
        <taxon>Bacilli</taxon>
        <taxon>Bacillales</taxon>
        <taxon>Thermoactinomycetaceae</taxon>
        <taxon>Desmospora</taxon>
    </lineage>
</organism>
<dbReference type="Proteomes" id="UP001185012">
    <property type="component" value="Unassembled WGS sequence"/>
</dbReference>
<dbReference type="EMBL" id="JAVDQG010000005">
    <property type="protein sequence ID" value="MDR6226489.1"/>
    <property type="molecule type" value="Genomic_DNA"/>
</dbReference>
<name>A0ABU1INW9_9BACL</name>
<reference evidence="1 2" key="1">
    <citation type="submission" date="2023-07" db="EMBL/GenBank/DDBJ databases">
        <title>Genomic Encyclopedia of Type Strains, Phase IV (KMG-IV): sequencing the most valuable type-strain genomes for metagenomic binning, comparative biology and taxonomic classification.</title>
        <authorList>
            <person name="Goeker M."/>
        </authorList>
    </citation>
    <scope>NUCLEOTIDE SEQUENCE [LARGE SCALE GENOMIC DNA]</scope>
    <source>
        <strain evidence="1 2">DSM 45903</strain>
    </source>
</reference>
<gene>
    <name evidence="1" type="ORF">JOE21_002496</name>
</gene>
<keyword evidence="2" id="KW-1185">Reference proteome</keyword>
<accession>A0ABU1INW9</accession>
<dbReference type="RefSeq" id="WP_309866433.1">
    <property type="nucleotide sequence ID" value="NZ_JAVDQG010000005.1"/>
</dbReference>
<evidence type="ECO:0000313" key="1">
    <source>
        <dbReference type="EMBL" id="MDR6226489.1"/>
    </source>
</evidence>
<comment type="caution">
    <text evidence="1">The sequence shown here is derived from an EMBL/GenBank/DDBJ whole genome shotgun (WGS) entry which is preliminary data.</text>
</comment>
<evidence type="ECO:0000313" key="2">
    <source>
        <dbReference type="Proteomes" id="UP001185012"/>
    </source>
</evidence>
<sequence>MKKKPKDFYIVIGDDTSKERALTLCRIKKKDALVFHTPQLTLTSLYDSLIKTILITAYHHDIRRVTLVQDVHLEKRMDDPFFHWLQQQGIKKETIQLLNYVHQSEGITVDEWLKSGNSLLETVLILQKHPLLPKTISFQGFLMGNNLTPLSS</sequence>
<proteinExistence type="predicted"/>
<protein>
    <submittedName>
        <fullName evidence="1">Uncharacterized protein</fullName>
    </submittedName>
</protein>